<organism evidence="1 2">
    <name type="scientific">Blumeria graminis f. sp. tritici</name>
    <dbReference type="NCBI Taxonomy" id="62690"/>
    <lineage>
        <taxon>Eukaryota</taxon>
        <taxon>Fungi</taxon>
        <taxon>Dikarya</taxon>
        <taxon>Ascomycota</taxon>
        <taxon>Pezizomycotina</taxon>
        <taxon>Leotiomycetes</taxon>
        <taxon>Erysiphales</taxon>
        <taxon>Erysiphaceae</taxon>
        <taxon>Blumeria</taxon>
    </lineage>
</organism>
<keyword evidence="2" id="KW-1185">Reference proteome</keyword>
<dbReference type="EMBL" id="LR026990">
    <property type="protein sequence ID" value="VDB89491.1"/>
    <property type="molecule type" value="Genomic_DNA"/>
</dbReference>
<protein>
    <submittedName>
        <fullName evidence="1">Bgt-20600</fullName>
    </submittedName>
</protein>
<proteinExistence type="predicted"/>
<dbReference type="Proteomes" id="UP000324639">
    <property type="component" value="Chromosome Bgt_-07"/>
</dbReference>
<evidence type="ECO:0000313" key="1">
    <source>
        <dbReference type="EMBL" id="VDB89491.1"/>
    </source>
</evidence>
<dbReference type="AlphaFoldDB" id="A0A9X9MIZ2"/>
<sequence>MNTSFRQLRLLYYLATPVKSFSTNCISGIDKKSCIQIEV</sequence>
<accession>A0A9X9MIZ2</accession>
<name>A0A9X9MIZ2_BLUGR</name>
<evidence type="ECO:0000313" key="2">
    <source>
        <dbReference type="Proteomes" id="UP000324639"/>
    </source>
</evidence>
<gene>
    <name evidence="1" type="ORF">BGT96224V316_LOCUS5121</name>
</gene>
<reference evidence="1 2" key="1">
    <citation type="submission" date="2018-08" db="EMBL/GenBank/DDBJ databases">
        <authorList>
            <person name="Muller C M."/>
        </authorList>
    </citation>
    <scope>NUCLEOTIDE SEQUENCE [LARGE SCALE GENOMIC DNA]</scope>
</reference>